<keyword evidence="6" id="KW-0418">Kinase</keyword>
<accession>A0ABS5XYF9</accession>
<feature type="signal peptide" evidence="9">
    <location>
        <begin position="1"/>
        <end position="23"/>
    </location>
</feature>
<dbReference type="SUPFAM" id="SSF55874">
    <property type="entry name" value="ATPase domain of HSP90 chaperone/DNA topoisomerase II/histidine kinase"/>
    <property type="match status" value="1"/>
</dbReference>
<keyword evidence="12" id="KW-1185">Reference proteome</keyword>
<comment type="caution">
    <text evidence="11">The sequence shown here is derived from an EMBL/GenBank/DDBJ whole genome shotgun (WGS) entry which is preliminary data.</text>
</comment>
<dbReference type="PANTHER" id="PTHR24421">
    <property type="entry name" value="NITRATE/NITRITE SENSOR PROTEIN NARX-RELATED"/>
    <property type="match status" value="1"/>
</dbReference>
<reference evidence="11 12" key="1">
    <citation type="submission" date="2021-03" db="EMBL/GenBank/DDBJ databases">
        <title>Microbacterium pauli sp. nov., isolated from microfiltered milk.</title>
        <authorList>
            <person name="Bellassi P."/>
            <person name="Fontana A."/>
            <person name="Callegari M.L."/>
            <person name="Lorenzo M."/>
            <person name="Cappa F."/>
        </authorList>
    </citation>
    <scope>NUCLEOTIDE SEQUENCE [LARGE SCALE GENOMIC DNA]</scope>
    <source>
        <strain evidence="11 12">DSM 18909</strain>
    </source>
</reference>
<dbReference type="InterPro" id="IPR011712">
    <property type="entry name" value="Sig_transdc_His_kin_sub3_dim/P"/>
</dbReference>
<evidence type="ECO:0000259" key="10">
    <source>
        <dbReference type="Pfam" id="PF07730"/>
    </source>
</evidence>
<evidence type="ECO:0000256" key="9">
    <source>
        <dbReference type="SAM" id="SignalP"/>
    </source>
</evidence>
<evidence type="ECO:0000313" key="11">
    <source>
        <dbReference type="EMBL" id="MBT8798997.1"/>
    </source>
</evidence>
<keyword evidence="9" id="KW-0732">Signal</keyword>
<dbReference type="EC" id="2.7.13.3" evidence="2"/>
<evidence type="ECO:0000256" key="5">
    <source>
        <dbReference type="ARBA" id="ARBA00022741"/>
    </source>
</evidence>
<comment type="catalytic activity">
    <reaction evidence="1">
        <text>ATP + protein L-histidine = ADP + protein N-phospho-L-histidine.</text>
        <dbReference type="EC" id="2.7.13.3"/>
    </reaction>
</comment>
<keyword evidence="3" id="KW-0597">Phosphoprotein</keyword>
<keyword evidence="4" id="KW-0808">Transferase</keyword>
<dbReference type="Gene3D" id="1.20.5.1930">
    <property type="match status" value="1"/>
</dbReference>
<dbReference type="Pfam" id="PF07730">
    <property type="entry name" value="HisKA_3"/>
    <property type="match status" value="1"/>
</dbReference>
<evidence type="ECO:0000313" key="12">
    <source>
        <dbReference type="Proteomes" id="UP000740605"/>
    </source>
</evidence>
<dbReference type="EMBL" id="JAFLHG010000012">
    <property type="protein sequence ID" value="MBT8798997.1"/>
    <property type="molecule type" value="Genomic_DNA"/>
</dbReference>
<evidence type="ECO:0000256" key="4">
    <source>
        <dbReference type="ARBA" id="ARBA00022679"/>
    </source>
</evidence>
<keyword evidence="5" id="KW-0547">Nucleotide-binding</keyword>
<gene>
    <name evidence="11" type="ORF">J0P97_13085</name>
</gene>
<dbReference type="Proteomes" id="UP000740605">
    <property type="component" value="Unassembled WGS sequence"/>
</dbReference>
<keyword evidence="8" id="KW-0902">Two-component regulatory system</keyword>
<dbReference type="PANTHER" id="PTHR24421:SF10">
    <property type="entry name" value="NITRATE_NITRITE SENSOR PROTEIN NARQ"/>
    <property type="match status" value="1"/>
</dbReference>
<evidence type="ECO:0000256" key="6">
    <source>
        <dbReference type="ARBA" id="ARBA00022777"/>
    </source>
</evidence>
<dbReference type="InterPro" id="IPR036890">
    <property type="entry name" value="HATPase_C_sf"/>
</dbReference>
<protein>
    <recommendedName>
        <fullName evidence="2">histidine kinase</fullName>
        <ecNumber evidence="2">2.7.13.3</ecNumber>
    </recommendedName>
</protein>
<evidence type="ECO:0000256" key="3">
    <source>
        <dbReference type="ARBA" id="ARBA00022553"/>
    </source>
</evidence>
<keyword evidence="7" id="KW-0067">ATP-binding</keyword>
<dbReference type="RefSeq" id="WP_215488229.1">
    <property type="nucleotide sequence ID" value="NZ_BAAAPJ010000003.1"/>
</dbReference>
<name>A0ABS5XYF9_9MICO</name>
<sequence length="369" mass="39312">MSLFLVAAATYIAVLGVAGTAWAAAAACAIVLPSGVLFLRAGTALAYSRGPQRPLAALPGRLASSPDPGHVADAVAVTIREALGVPAVEVLVSGESLAHQGGEAATTERCEVDFDGERVAEIQLAPRAGESVLTRRDWLILDRISVTAAPALRGAFAAREAEEARSRLETARADERRRLHADLHDELGPALAGLGYTARAAAHNLHGPTPTVEAMLISIEAGIRALVRRVREISYDLRSEELSGTRLEAILEDRLRTEDDQLDISLICQPVPDELLPDILRIVQEDVTNVRRHAIASRCTVTVGIDQQRRVRITVDDDGSSADPNATEGIGHASIRRRAKKHGGWMEFTSSVHGSQLTAVLGSAGIRDA</sequence>
<evidence type="ECO:0000256" key="7">
    <source>
        <dbReference type="ARBA" id="ARBA00022840"/>
    </source>
</evidence>
<dbReference type="Gene3D" id="3.30.565.10">
    <property type="entry name" value="Histidine kinase-like ATPase, C-terminal domain"/>
    <property type="match status" value="1"/>
</dbReference>
<feature type="domain" description="Signal transduction histidine kinase subgroup 3 dimerisation and phosphoacceptor" evidence="10">
    <location>
        <begin position="175"/>
        <end position="241"/>
    </location>
</feature>
<feature type="chain" id="PRO_5047291138" description="histidine kinase" evidence="9">
    <location>
        <begin position="24"/>
        <end position="369"/>
    </location>
</feature>
<evidence type="ECO:0000256" key="8">
    <source>
        <dbReference type="ARBA" id="ARBA00023012"/>
    </source>
</evidence>
<organism evidence="11 12">
    <name type="scientific">Microbacterium flavum</name>
    <dbReference type="NCBI Taxonomy" id="415216"/>
    <lineage>
        <taxon>Bacteria</taxon>
        <taxon>Bacillati</taxon>
        <taxon>Actinomycetota</taxon>
        <taxon>Actinomycetes</taxon>
        <taxon>Micrococcales</taxon>
        <taxon>Microbacteriaceae</taxon>
        <taxon>Microbacterium</taxon>
    </lineage>
</organism>
<dbReference type="InterPro" id="IPR050482">
    <property type="entry name" value="Sensor_HK_TwoCompSys"/>
</dbReference>
<dbReference type="CDD" id="cd16917">
    <property type="entry name" value="HATPase_UhpB-NarQ-NarX-like"/>
    <property type="match status" value="1"/>
</dbReference>
<proteinExistence type="predicted"/>
<evidence type="ECO:0000256" key="1">
    <source>
        <dbReference type="ARBA" id="ARBA00000085"/>
    </source>
</evidence>
<evidence type="ECO:0000256" key="2">
    <source>
        <dbReference type="ARBA" id="ARBA00012438"/>
    </source>
</evidence>